<dbReference type="PANTHER" id="PTHR47457">
    <property type="entry name" value="OS05G0345500 PROTEIN"/>
    <property type="match status" value="1"/>
</dbReference>
<keyword evidence="2" id="KW-1185">Reference proteome</keyword>
<dbReference type="Proteomes" id="UP001412067">
    <property type="component" value="Unassembled WGS sequence"/>
</dbReference>
<reference evidence="1 2" key="1">
    <citation type="journal article" date="2022" name="Nat. Plants">
        <title>Genomes of leafy and leafless Platanthera orchids illuminate the evolution of mycoheterotrophy.</title>
        <authorList>
            <person name="Li M.H."/>
            <person name="Liu K.W."/>
            <person name="Li Z."/>
            <person name="Lu H.C."/>
            <person name="Ye Q.L."/>
            <person name="Zhang D."/>
            <person name="Wang J.Y."/>
            <person name="Li Y.F."/>
            <person name="Zhong Z.M."/>
            <person name="Liu X."/>
            <person name="Yu X."/>
            <person name="Liu D.K."/>
            <person name="Tu X.D."/>
            <person name="Liu B."/>
            <person name="Hao Y."/>
            <person name="Liao X.Y."/>
            <person name="Jiang Y.T."/>
            <person name="Sun W.H."/>
            <person name="Chen J."/>
            <person name="Chen Y.Q."/>
            <person name="Ai Y."/>
            <person name="Zhai J.W."/>
            <person name="Wu S.S."/>
            <person name="Zhou Z."/>
            <person name="Hsiao Y.Y."/>
            <person name="Wu W.L."/>
            <person name="Chen Y.Y."/>
            <person name="Lin Y.F."/>
            <person name="Hsu J.L."/>
            <person name="Li C.Y."/>
            <person name="Wang Z.W."/>
            <person name="Zhao X."/>
            <person name="Zhong W.Y."/>
            <person name="Ma X.K."/>
            <person name="Ma L."/>
            <person name="Huang J."/>
            <person name="Chen G.Z."/>
            <person name="Huang M.Z."/>
            <person name="Huang L."/>
            <person name="Peng D.H."/>
            <person name="Luo Y.B."/>
            <person name="Zou S.Q."/>
            <person name="Chen S.P."/>
            <person name="Lan S."/>
            <person name="Tsai W.C."/>
            <person name="Van de Peer Y."/>
            <person name="Liu Z.J."/>
        </authorList>
    </citation>
    <scope>NUCLEOTIDE SEQUENCE [LARGE SCALE GENOMIC DNA]</scope>
    <source>
        <strain evidence="1">Lor288</strain>
    </source>
</reference>
<comment type="caution">
    <text evidence="1">The sequence shown here is derived from an EMBL/GenBank/DDBJ whole genome shotgun (WGS) entry which is preliminary data.</text>
</comment>
<evidence type="ECO:0000313" key="1">
    <source>
        <dbReference type="EMBL" id="KAK8965579.1"/>
    </source>
</evidence>
<sequence length="88" mass="10011">MSEKKKRFPTVSPFKCTWNEDLRFKEAGRGCSAFEAFAQNDVTLVFREQVGSHHYHYKMDNITNYTVIFGSHRNRSVDAAGVGLCCSS</sequence>
<name>A0ABR2MN02_9ASPA</name>
<dbReference type="EMBL" id="JBBWWR010000006">
    <property type="protein sequence ID" value="KAK8965579.1"/>
    <property type="molecule type" value="Genomic_DNA"/>
</dbReference>
<gene>
    <name evidence="1" type="ORF">KSP40_PGU012320</name>
</gene>
<evidence type="ECO:0000313" key="2">
    <source>
        <dbReference type="Proteomes" id="UP001412067"/>
    </source>
</evidence>
<protein>
    <submittedName>
        <fullName evidence="1">BTB/POZ domain-containing protein</fullName>
    </submittedName>
</protein>
<proteinExistence type="predicted"/>
<dbReference type="PANTHER" id="PTHR47457:SF1">
    <property type="entry name" value="BTB DOMAIN-CONTAINING PROTEIN-RELATED"/>
    <property type="match status" value="1"/>
</dbReference>
<accession>A0ABR2MN02</accession>
<organism evidence="1 2">
    <name type="scientific">Platanthera guangdongensis</name>
    <dbReference type="NCBI Taxonomy" id="2320717"/>
    <lineage>
        <taxon>Eukaryota</taxon>
        <taxon>Viridiplantae</taxon>
        <taxon>Streptophyta</taxon>
        <taxon>Embryophyta</taxon>
        <taxon>Tracheophyta</taxon>
        <taxon>Spermatophyta</taxon>
        <taxon>Magnoliopsida</taxon>
        <taxon>Liliopsida</taxon>
        <taxon>Asparagales</taxon>
        <taxon>Orchidaceae</taxon>
        <taxon>Orchidoideae</taxon>
        <taxon>Orchideae</taxon>
        <taxon>Orchidinae</taxon>
        <taxon>Platanthera</taxon>
    </lineage>
</organism>